<feature type="region of interest" description="Disordered" evidence="1">
    <location>
        <begin position="53"/>
        <end position="98"/>
    </location>
</feature>
<dbReference type="AlphaFoldDB" id="A0A498KGA5"/>
<evidence type="ECO:0000313" key="2">
    <source>
        <dbReference type="EMBL" id="RXI04795.1"/>
    </source>
</evidence>
<gene>
    <name evidence="2" type="ORF">DVH24_039069</name>
</gene>
<reference evidence="2 3" key="1">
    <citation type="submission" date="2018-10" db="EMBL/GenBank/DDBJ databases">
        <title>A high-quality apple genome assembly.</title>
        <authorList>
            <person name="Hu J."/>
        </authorList>
    </citation>
    <scope>NUCLEOTIDE SEQUENCE [LARGE SCALE GENOMIC DNA]</scope>
    <source>
        <strain evidence="3">cv. HFTH1</strain>
        <tissue evidence="2">Young leaf</tissue>
    </source>
</reference>
<keyword evidence="3" id="KW-1185">Reference proteome</keyword>
<feature type="compositionally biased region" description="Basic and acidic residues" evidence="1">
    <location>
        <begin position="88"/>
        <end position="98"/>
    </location>
</feature>
<comment type="caution">
    <text evidence="2">The sequence shown here is derived from an EMBL/GenBank/DDBJ whole genome shotgun (WGS) entry which is preliminary data.</text>
</comment>
<proteinExistence type="predicted"/>
<dbReference type="Proteomes" id="UP000290289">
    <property type="component" value="Chromosome 3"/>
</dbReference>
<evidence type="ECO:0000256" key="1">
    <source>
        <dbReference type="SAM" id="MobiDB-lite"/>
    </source>
</evidence>
<protein>
    <submittedName>
        <fullName evidence="2">Uncharacterized protein</fullName>
    </submittedName>
</protein>
<feature type="compositionally biased region" description="Polar residues" evidence="1">
    <location>
        <begin position="53"/>
        <end position="67"/>
    </location>
</feature>
<dbReference type="EMBL" id="RDQH01000329">
    <property type="protein sequence ID" value="RXI04795.1"/>
    <property type="molecule type" value="Genomic_DNA"/>
</dbReference>
<sequence length="98" mass="11197">MDNQLPFEQPSVSQRPLEDKLVEMIEFVKQFNKKTIPIQKISLINQLQTRKVQRNADGSNIKIGNNDTRMEDAEIDEPPTSDSCPMEEITHADSEIPT</sequence>
<name>A0A498KGA5_MALDO</name>
<accession>A0A498KGA5</accession>
<evidence type="ECO:0000313" key="3">
    <source>
        <dbReference type="Proteomes" id="UP000290289"/>
    </source>
</evidence>
<organism evidence="2 3">
    <name type="scientific">Malus domestica</name>
    <name type="common">Apple</name>
    <name type="synonym">Pyrus malus</name>
    <dbReference type="NCBI Taxonomy" id="3750"/>
    <lineage>
        <taxon>Eukaryota</taxon>
        <taxon>Viridiplantae</taxon>
        <taxon>Streptophyta</taxon>
        <taxon>Embryophyta</taxon>
        <taxon>Tracheophyta</taxon>
        <taxon>Spermatophyta</taxon>
        <taxon>Magnoliopsida</taxon>
        <taxon>eudicotyledons</taxon>
        <taxon>Gunneridae</taxon>
        <taxon>Pentapetalae</taxon>
        <taxon>rosids</taxon>
        <taxon>fabids</taxon>
        <taxon>Rosales</taxon>
        <taxon>Rosaceae</taxon>
        <taxon>Amygdaloideae</taxon>
        <taxon>Maleae</taxon>
        <taxon>Malus</taxon>
    </lineage>
</organism>